<proteinExistence type="predicted"/>
<dbReference type="AlphaFoldDB" id="A0A4Q4MJG2"/>
<evidence type="ECO:0000313" key="3">
    <source>
        <dbReference type="Proteomes" id="UP000292402"/>
    </source>
</evidence>
<reference evidence="3" key="1">
    <citation type="journal article" date="2019" name="bioRxiv">
        <title>Genomics, evolutionary history and diagnostics of the Alternaria alternata species group including apple and Asian pear pathotypes.</title>
        <authorList>
            <person name="Armitage A.D."/>
            <person name="Cockerton H.M."/>
            <person name="Sreenivasaprasad S."/>
            <person name="Woodhall J.W."/>
            <person name="Lane C.R."/>
            <person name="Harrison R.J."/>
            <person name="Clarkson J.P."/>
        </authorList>
    </citation>
    <scope>NUCLEOTIDE SEQUENCE [LARGE SCALE GENOMIC DNA]</scope>
    <source>
        <strain evidence="3">FERA 1082</strain>
    </source>
</reference>
<evidence type="ECO:0000313" key="2">
    <source>
        <dbReference type="EMBL" id="RYN51852.1"/>
    </source>
</evidence>
<dbReference type="InterPro" id="IPR052895">
    <property type="entry name" value="HetReg/Transcr_Mod"/>
</dbReference>
<dbReference type="PANTHER" id="PTHR24148">
    <property type="entry name" value="ANKYRIN REPEAT DOMAIN-CONTAINING PROTEIN 39 HOMOLOG-RELATED"/>
    <property type="match status" value="1"/>
</dbReference>
<dbReference type="EMBL" id="PDXA01000015">
    <property type="protein sequence ID" value="RYN51852.1"/>
    <property type="molecule type" value="Genomic_DNA"/>
</dbReference>
<feature type="domain" description="Heterokaryon incompatibility" evidence="1">
    <location>
        <begin position="63"/>
        <end position="217"/>
    </location>
</feature>
<evidence type="ECO:0000259" key="1">
    <source>
        <dbReference type="Pfam" id="PF06985"/>
    </source>
</evidence>
<dbReference type="Proteomes" id="UP000292402">
    <property type="component" value="Unassembled WGS sequence"/>
</dbReference>
<dbReference type="PANTHER" id="PTHR24148:SF73">
    <property type="entry name" value="HET DOMAIN PROTEIN (AFU_ORTHOLOGUE AFUA_8G01020)"/>
    <property type="match status" value="1"/>
</dbReference>
<accession>A0A4Q4MJG2</accession>
<dbReference type="InterPro" id="IPR010730">
    <property type="entry name" value="HET"/>
</dbReference>
<comment type="caution">
    <text evidence="2">The sequence shown here is derived from an EMBL/GenBank/DDBJ whole genome shotgun (WGS) entry which is preliminary data.</text>
</comment>
<sequence>MGRISQYVDKRWKKVRQVRTLRATSYNHQKLRQGQIRLLTTKWINGSIEIEIDRYTLTENLDYDAISYVWGSAPASVTVKCNGRPLVVTPTALEMLDYLHRYQMNTTTRKIWIDAICINQEDEEEKGTQIPLMREIYSRARAVVVWMGLSTPETDVFFAEFQETRVKLKTWKAKYDADPDYPRPDREERPRHEDAFWGGLSRLLGNEWFRRLWTYQEVILPSTATLLCGDLWADFDEFLNLLVDGWLNSLFFWHTSTITSNINNIPALRTCHSIQFYRDPDARNGVAMHIRADNVGPELVNLRERHVKEPIDRVWAIVGLLEGDLRDRLSSLVDYSAQGRDEYWKTWIMFAEALMNKPGGMNILQMPPTREPKPSHLPSWCPNLSGRSACSPRMHGMWNESIHGQESYIRWAFLEKNSGEKSLARQDAIFDDGRKLVSTVIHDNVLRVHGFVVDTIEEVVEYENYLDVAYDDYDSHSEEHMALHDVAVGFHLRSLDLARRVFYGKSEGITDIPEDFIMSFLLDWRINERAKDAYRKSLSKWKTWYSDHSSYSWEEAQCQVQFRHMRGHTFFSTKGGRIGYAHPGCQPGDQIAVFYGGEALYVLRDLDTKSDEEDATRGASDHVQYLGAAFIPHLMEQHERDAAHIGPDTTFFIH</sequence>
<organism evidence="2 3">
    <name type="scientific">Alternaria tenuissima</name>
    <dbReference type="NCBI Taxonomy" id="119927"/>
    <lineage>
        <taxon>Eukaryota</taxon>
        <taxon>Fungi</taxon>
        <taxon>Dikarya</taxon>
        <taxon>Ascomycota</taxon>
        <taxon>Pezizomycotina</taxon>
        <taxon>Dothideomycetes</taxon>
        <taxon>Pleosporomycetidae</taxon>
        <taxon>Pleosporales</taxon>
        <taxon>Pleosporineae</taxon>
        <taxon>Pleosporaceae</taxon>
        <taxon>Alternaria</taxon>
        <taxon>Alternaria sect. Alternaria</taxon>
        <taxon>Alternaria alternata complex</taxon>
    </lineage>
</organism>
<name>A0A4Q4MJG2_9PLEO</name>
<dbReference type="Pfam" id="PF06985">
    <property type="entry name" value="HET"/>
    <property type="match status" value="1"/>
</dbReference>
<gene>
    <name evidence="2" type="ORF">AA0114_g5376</name>
</gene>
<protein>
    <recommendedName>
        <fullName evidence="1">Heterokaryon incompatibility domain-containing protein</fullName>
    </recommendedName>
</protein>